<name>A0A934PYG0_9BURK</name>
<dbReference type="Pfam" id="PF01965">
    <property type="entry name" value="DJ-1_PfpI"/>
    <property type="match status" value="1"/>
</dbReference>
<comment type="similarity">
    <text evidence="1">Belongs to the peptidase C56 family.</text>
</comment>
<proteinExistence type="inferred from homology"/>
<dbReference type="PROSITE" id="PS51276">
    <property type="entry name" value="PEPTIDASE_C56_PFPI"/>
    <property type="match status" value="1"/>
</dbReference>
<gene>
    <name evidence="3" type="ORF">I8E28_04755</name>
</gene>
<evidence type="ECO:0000256" key="1">
    <source>
        <dbReference type="ARBA" id="ARBA00008542"/>
    </source>
</evidence>
<dbReference type="InterPro" id="IPR006286">
    <property type="entry name" value="C56_PfpI-like"/>
</dbReference>
<protein>
    <submittedName>
        <fullName evidence="3">Type 1 glutamine amidotransferase</fullName>
    </submittedName>
</protein>
<evidence type="ECO:0000313" key="3">
    <source>
        <dbReference type="EMBL" id="MBK0391890.1"/>
    </source>
</evidence>
<comment type="caution">
    <text evidence="3">The sequence shown here is derived from an EMBL/GenBank/DDBJ whole genome shotgun (WGS) entry which is preliminary data.</text>
</comment>
<sequence length="186" mass="20035">MANSTDLGGCKVAILALDGFEQVELTEPRRALQDAGATAEIVSAKPGEIQGFNHDKPADKFKVDATLDRAKPDDYDAVLLPGGVMNGDTLRINPHAQKFVQAMQQAGKPIAVICHGGWLLVSSGLVKGRHMTSWPTLQDDIRNAGGQWSDEPVVRDANWVSSRKPDDIPQFNAAMLELLGSRVAAH</sequence>
<dbReference type="Gene3D" id="3.40.50.880">
    <property type="match status" value="1"/>
</dbReference>
<dbReference type="SUPFAM" id="SSF52317">
    <property type="entry name" value="Class I glutamine amidotransferase-like"/>
    <property type="match status" value="1"/>
</dbReference>
<dbReference type="PANTHER" id="PTHR42733">
    <property type="entry name" value="DJ-1 PROTEIN"/>
    <property type="match status" value="1"/>
</dbReference>
<dbReference type="InterPro" id="IPR002818">
    <property type="entry name" value="DJ-1/PfpI"/>
</dbReference>
<keyword evidence="3" id="KW-0315">Glutamine amidotransferase</keyword>
<dbReference type="NCBIfam" id="TIGR01382">
    <property type="entry name" value="PfpI"/>
    <property type="match status" value="1"/>
</dbReference>
<evidence type="ECO:0000259" key="2">
    <source>
        <dbReference type="Pfam" id="PF01965"/>
    </source>
</evidence>
<feature type="domain" description="DJ-1/PfpI" evidence="2">
    <location>
        <begin position="11"/>
        <end position="177"/>
    </location>
</feature>
<dbReference type="PANTHER" id="PTHR42733:SF12">
    <property type="entry name" value="PROTEINASE"/>
    <property type="match status" value="1"/>
</dbReference>
<reference evidence="3" key="1">
    <citation type="submission" date="2020-12" db="EMBL/GenBank/DDBJ databases">
        <title>Ramlibacter sp. nov., isolated from a freshwater alga, Cryptomonas.</title>
        <authorList>
            <person name="Kim H.M."/>
            <person name="Jeon C.O."/>
        </authorList>
    </citation>
    <scope>NUCLEOTIDE SEQUENCE</scope>
    <source>
        <strain evidence="3">CrO1</strain>
    </source>
</reference>
<dbReference type="CDD" id="cd03134">
    <property type="entry name" value="GATase1_PfpI_like"/>
    <property type="match status" value="1"/>
</dbReference>
<dbReference type="Proteomes" id="UP000617041">
    <property type="component" value="Unassembled WGS sequence"/>
</dbReference>
<keyword evidence="4" id="KW-1185">Reference proteome</keyword>
<dbReference type="AlphaFoldDB" id="A0A934PYG0"/>
<accession>A0A934PYG0</accession>
<dbReference type="RefSeq" id="WP_200786805.1">
    <property type="nucleotide sequence ID" value="NZ_JAEDAO010000001.1"/>
</dbReference>
<dbReference type="EMBL" id="JAEDAO010000001">
    <property type="protein sequence ID" value="MBK0391890.1"/>
    <property type="molecule type" value="Genomic_DNA"/>
</dbReference>
<organism evidence="3 4">
    <name type="scientific">Ramlibacter algicola</name>
    <dbReference type="NCBI Taxonomy" id="2795217"/>
    <lineage>
        <taxon>Bacteria</taxon>
        <taxon>Pseudomonadati</taxon>
        <taxon>Pseudomonadota</taxon>
        <taxon>Betaproteobacteria</taxon>
        <taxon>Burkholderiales</taxon>
        <taxon>Comamonadaceae</taxon>
        <taxon>Ramlibacter</taxon>
    </lineage>
</organism>
<evidence type="ECO:0000313" key="4">
    <source>
        <dbReference type="Proteomes" id="UP000617041"/>
    </source>
</evidence>
<dbReference type="InterPro" id="IPR029062">
    <property type="entry name" value="Class_I_gatase-like"/>
</dbReference>